<keyword evidence="5" id="KW-0489">Methyltransferase</keyword>
<dbReference type="InterPro" id="IPR043136">
    <property type="entry name" value="B30.2/SPRY_sf"/>
</dbReference>
<comment type="subcellular location">
    <subcellularLocation>
        <location evidence="1">Nucleus</location>
    </subcellularLocation>
</comment>
<dbReference type="EMBL" id="BLLK01000022">
    <property type="protein sequence ID" value="GFH45888.1"/>
    <property type="molecule type" value="Genomic_DNA"/>
</dbReference>
<dbReference type="SMART" id="SM00449">
    <property type="entry name" value="SPRY"/>
    <property type="match status" value="1"/>
</dbReference>
<name>A0AAD3H0T0_9STRA</name>
<evidence type="ECO:0000256" key="2">
    <source>
        <dbReference type="ARBA" id="ARBA00023242"/>
    </source>
</evidence>
<organism evidence="5 6">
    <name type="scientific">Chaetoceros tenuissimus</name>
    <dbReference type="NCBI Taxonomy" id="426638"/>
    <lineage>
        <taxon>Eukaryota</taxon>
        <taxon>Sar</taxon>
        <taxon>Stramenopiles</taxon>
        <taxon>Ochrophyta</taxon>
        <taxon>Bacillariophyta</taxon>
        <taxon>Coscinodiscophyceae</taxon>
        <taxon>Chaetocerotophycidae</taxon>
        <taxon>Chaetocerotales</taxon>
        <taxon>Chaetocerotaceae</taxon>
        <taxon>Chaetoceros</taxon>
    </lineage>
</organism>
<gene>
    <name evidence="5" type="ORF">CTEN210_02362</name>
</gene>
<keyword evidence="2" id="KW-0539">Nucleus</keyword>
<feature type="region of interest" description="Disordered" evidence="3">
    <location>
        <begin position="475"/>
        <end position="524"/>
    </location>
</feature>
<feature type="region of interest" description="Disordered" evidence="3">
    <location>
        <begin position="1"/>
        <end position="41"/>
    </location>
</feature>
<dbReference type="CDD" id="cd12872">
    <property type="entry name" value="SPRY_Ash2"/>
    <property type="match status" value="1"/>
</dbReference>
<reference evidence="5 6" key="1">
    <citation type="journal article" date="2021" name="Sci. Rep.">
        <title>The genome of the diatom Chaetoceros tenuissimus carries an ancient integrated fragment of an extant virus.</title>
        <authorList>
            <person name="Hongo Y."/>
            <person name="Kimura K."/>
            <person name="Takaki Y."/>
            <person name="Yoshida Y."/>
            <person name="Baba S."/>
            <person name="Kobayashi G."/>
            <person name="Nagasaki K."/>
            <person name="Hano T."/>
            <person name="Tomaru Y."/>
        </authorList>
    </citation>
    <scope>NUCLEOTIDE SEQUENCE [LARGE SCALE GENOMIC DNA]</scope>
    <source>
        <strain evidence="5 6">NIES-3715</strain>
    </source>
</reference>
<protein>
    <submittedName>
        <fullName evidence="5">Set1/Ash2 histone methyltransferase complex subunit ASH2</fullName>
    </submittedName>
</protein>
<evidence type="ECO:0000313" key="6">
    <source>
        <dbReference type="Proteomes" id="UP001054902"/>
    </source>
</evidence>
<evidence type="ECO:0000256" key="3">
    <source>
        <dbReference type="SAM" id="MobiDB-lite"/>
    </source>
</evidence>
<evidence type="ECO:0000256" key="1">
    <source>
        <dbReference type="ARBA" id="ARBA00004123"/>
    </source>
</evidence>
<dbReference type="InterPro" id="IPR013320">
    <property type="entry name" value="ConA-like_dom_sf"/>
</dbReference>
<dbReference type="GO" id="GO:0032259">
    <property type="term" value="P:methylation"/>
    <property type="evidence" value="ECO:0007669"/>
    <property type="project" value="UniProtKB-KW"/>
</dbReference>
<feature type="region of interest" description="Disordered" evidence="3">
    <location>
        <begin position="216"/>
        <end position="245"/>
    </location>
</feature>
<dbReference type="InterPro" id="IPR003877">
    <property type="entry name" value="SPRY_dom"/>
</dbReference>
<dbReference type="GO" id="GO:0008168">
    <property type="term" value="F:methyltransferase activity"/>
    <property type="evidence" value="ECO:0007669"/>
    <property type="project" value="UniProtKB-KW"/>
</dbReference>
<keyword evidence="6" id="KW-1185">Reference proteome</keyword>
<feature type="compositionally biased region" description="Basic and acidic residues" evidence="3">
    <location>
        <begin position="493"/>
        <end position="509"/>
    </location>
</feature>
<feature type="domain" description="SPRY" evidence="4">
    <location>
        <begin position="170"/>
        <end position="396"/>
    </location>
</feature>
<keyword evidence="5" id="KW-0808">Transferase</keyword>
<dbReference type="GO" id="GO:0048188">
    <property type="term" value="C:Set1C/COMPASS complex"/>
    <property type="evidence" value="ECO:0007669"/>
    <property type="project" value="InterPro"/>
</dbReference>
<dbReference type="Proteomes" id="UP001054902">
    <property type="component" value="Unassembled WGS sequence"/>
</dbReference>
<evidence type="ECO:0000259" key="4">
    <source>
        <dbReference type="SMART" id="SM00449"/>
    </source>
</evidence>
<sequence>MDKELSSAPVDAPRSASVSPAPSVTESTSSKVKKRNSLTTTPASLQTSLQQIHASLATTFPQNAPLPAFTQLIHTYLTSSTKAIQANIQQSTNASSTDSSSSNLPQIIANNMTNQIRTIASKILSETPPHVHLNTKDSAPQLHIDPDTKLTVRGGMRGYRMVRANQGVDSGNWYYEVEILEPPSVQEIVDSLPSNVRLGDGVREGLRKGLEQELARAKENEDGSSMDGLNDPVKKKRKVNPPGVEQYSVGGHVRIGWSMRTGELQAPVGYDRWSYGIRDISGSRIHNSKREDKWGGVGFAPGDVIGLAVCLVEKDDGLDGSSHNYDSDNVSKKSQSTVQSNHIRFFKNGQPMGHFVVSRGTKTGGEAFDDIQSGTYYPAVSSYMGGTVRCNFGPYFIYPPKGLPTGLKLNPICEMAPKPLEPGEVLDLFKKEKCILKKVDEDVTNAIHESVFLEAKMRFDKFQEHLKEHIHVVRKGREDRSMATNDLPEEEVENKHEEMETDAVEHTETQENPVKETMSNPVEA</sequence>
<dbReference type="InterPro" id="IPR037353">
    <property type="entry name" value="ASH2"/>
</dbReference>
<dbReference type="PANTHER" id="PTHR10598">
    <property type="entry name" value="SET1/ASH2 HISTONE METHYLTRANSFERASE COMPLEX SUBUNIT ASH2"/>
    <property type="match status" value="1"/>
</dbReference>
<accession>A0AAD3H0T0</accession>
<dbReference type="AlphaFoldDB" id="A0AAD3H0T0"/>
<dbReference type="Gene3D" id="2.60.120.920">
    <property type="match status" value="1"/>
</dbReference>
<dbReference type="GO" id="GO:0000976">
    <property type="term" value="F:transcription cis-regulatory region binding"/>
    <property type="evidence" value="ECO:0007669"/>
    <property type="project" value="TreeGrafter"/>
</dbReference>
<dbReference type="PANTHER" id="PTHR10598:SF0">
    <property type="entry name" value="SET1_ASH2 HISTONE METHYLTRANSFERASE COMPLEX SUBUNIT ASH2"/>
    <property type="match status" value="1"/>
</dbReference>
<proteinExistence type="predicted"/>
<dbReference type="SUPFAM" id="SSF49899">
    <property type="entry name" value="Concanavalin A-like lectins/glucanases"/>
    <property type="match status" value="2"/>
</dbReference>
<comment type="caution">
    <text evidence="5">The sequence shown here is derived from an EMBL/GenBank/DDBJ whole genome shotgun (WGS) entry which is preliminary data.</text>
</comment>
<evidence type="ECO:0000313" key="5">
    <source>
        <dbReference type="EMBL" id="GFH45888.1"/>
    </source>
</evidence>
<feature type="compositionally biased region" description="Low complexity" evidence="3">
    <location>
        <begin position="1"/>
        <end position="30"/>
    </location>
</feature>